<gene>
    <name evidence="1" type="ORF">SEVIR_9G025500v2</name>
</gene>
<reference evidence="1" key="1">
    <citation type="submission" date="2019-03" db="EMBL/GenBank/DDBJ databases">
        <title>WGS assembly of Setaria viridis.</title>
        <authorList>
            <person name="Huang P."/>
            <person name="Jenkins J."/>
            <person name="Grimwood J."/>
            <person name="Barry K."/>
            <person name="Healey A."/>
            <person name="Mamidi S."/>
            <person name="Sreedasyam A."/>
            <person name="Shu S."/>
            <person name="Feldman M."/>
            <person name="Wu J."/>
            <person name="Yu Y."/>
            <person name="Chen C."/>
            <person name="Johnson J."/>
            <person name="Rokhsar D."/>
            <person name="Baxter I."/>
            <person name="Schmutz J."/>
            <person name="Brutnell T."/>
            <person name="Kellogg E."/>
        </authorList>
    </citation>
    <scope>NUCLEOTIDE SEQUENCE [LARGE SCALE GENOMIC DNA]</scope>
</reference>
<dbReference type="SUPFAM" id="SSF81383">
    <property type="entry name" value="F-box domain"/>
    <property type="match status" value="1"/>
</dbReference>
<evidence type="ECO:0000313" key="2">
    <source>
        <dbReference type="Proteomes" id="UP000298652"/>
    </source>
</evidence>
<dbReference type="Proteomes" id="UP000298652">
    <property type="component" value="Chromosome 9"/>
</dbReference>
<dbReference type="InterPro" id="IPR036047">
    <property type="entry name" value="F-box-like_dom_sf"/>
</dbReference>
<name>A0A4U6SPX7_SETVI</name>
<dbReference type="Gramene" id="TKV90390">
    <property type="protein sequence ID" value="TKV90390"/>
    <property type="gene ID" value="SEVIR_9G025500v2"/>
</dbReference>
<dbReference type="AlphaFoldDB" id="A0A4U6SPX7"/>
<dbReference type="EMBL" id="CM016560">
    <property type="protein sequence ID" value="TKV90390.1"/>
    <property type="molecule type" value="Genomic_DNA"/>
</dbReference>
<proteinExistence type="predicted"/>
<evidence type="ECO:0000313" key="1">
    <source>
        <dbReference type="EMBL" id="TKV90390.1"/>
    </source>
</evidence>
<evidence type="ECO:0008006" key="3">
    <source>
        <dbReference type="Google" id="ProtNLM"/>
    </source>
</evidence>
<sequence>MPPRKRCRTCAARRAAATTPELPANLLLEIAARSDAATIFRCAATCKLLRREILSPDFIHRVTGGPDAAAVPSHVLGVVGGERGLFLPRASGDGGHTDLREAPPGALRVARRRWAPRAVRAPDVAPRHQLAAEVRAQPVGLVRVRPHD</sequence>
<dbReference type="PANTHER" id="PTHR35828">
    <property type="entry name" value="OS08G0203800 PROTEIN-RELATED"/>
    <property type="match status" value="1"/>
</dbReference>
<dbReference type="CDD" id="cd09917">
    <property type="entry name" value="F-box_SF"/>
    <property type="match status" value="1"/>
</dbReference>
<protein>
    <recommendedName>
        <fullName evidence="3">F-box domain-containing protein</fullName>
    </recommendedName>
</protein>
<organism evidence="1 2">
    <name type="scientific">Setaria viridis</name>
    <name type="common">Green bristlegrass</name>
    <name type="synonym">Setaria italica subsp. viridis</name>
    <dbReference type="NCBI Taxonomy" id="4556"/>
    <lineage>
        <taxon>Eukaryota</taxon>
        <taxon>Viridiplantae</taxon>
        <taxon>Streptophyta</taxon>
        <taxon>Embryophyta</taxon>
        <taxon>Tracheophyta</taxon>
        <taxon>Spermatophyta</taxon>
        <taxon>Magnoliopsida</taxon>
        <taxon>Liliopsida</taxon>
        <taxon>Poales</taxon>
        <taxon>Poaceae</taxon>
        <taxon>PACMAD clade</taxon>
        <taxon>Panicoideae</taxon>
        <taxon>Panicodae</taxon>
        <taxon>Paniceae</taxon>
        <taxon>Cenchrinae</taxon>
        <taxon>Setaria</taxon>
    </lineage>
</organism>
<dbReference type="PANTHER" id="PTHR35828:SF22">
    <property type="entry name" value="OS10G0103633 PROTEIN"/>
    <property type="match status" value="1"/>
</dbReference>
<keyword evidence="2" id="KW-1185">Reference proteome</keyword>
<accession>A0A4U6SPX7</accession>